<protein>
    <submittedName>
        <fullName evidence="1">Uncharacterized protein</fullName>
    </submittedName>
</protein>
<dbReference type="EMBL" id="BPLQ01004569">
    <property type="protein sequence ID" value="GIY08918.1"/>
    <property type="molecule type" value="Genomic_DNA"/>
</dbReference>
<comment type="caution">
    <text evidence="1">The sequence shown here is derived from an EMBL/GenBank/DDBJ whole genome shotgun (WGS) entry which is preliminary data.</text>
</comment>
<proteinExistence type="predicted"/>
<gene>
    <name evidence="1" type="ORF">CDAR_373511</name>
</gene>
<dbReference type="AlphaFoldDB" id="A0AAV4QFS4"/>
<reference evidence="1 2" key="1">
    <citation type="submission" date="2021-06" db="EMBL/GenBank/DDBJ databases">
        <title>Caerostris darwini draft genome.</title>
        <authorList>
            <person name="Kono N."/>
            <person name="Arakawa K."/>
        </authorList>
    </citation>
    <scope>NUCLEOTIDE SEQUENCE [LARGE SCALE GENOMIC DNA]</scope>
</reference>
<evidence type="ECO:0000313" key="1">
    <source>
        <dbReference type="EMBL" id="GIY08918.1"/>
    </source>
</evidence>
<organism evidence="1 2">
    <name type="scientific">Caerostris darwini</name>
    <dbReference type="NCBI Taxonomy" id="1538125"/>
    <lineage>
        <taxon>Eukaryota</taxon>
        <taxon>Metazoa</taxon>
        <taxon>Ecdysozoa</taxon>
        <taxon>Arthropoda</taxon>
        <taxon>Chelicerata</taxon>
        <taxon>Arachnida</taxon>
        <taxon>Araneae</taxon>
        <taxon>Araneomorphae</taxon>
        <taxon>Entelegynae</taxon>
        <taxon>Araneoidea</taxon>
        <taxon>Araneidae</taxon>
        <taxon>Caerostris</taxon>
    </lineage>
</organism>
<evidence type="ECO:0000313" key="2">
    <source>
        <dbReference type="Proteomes" id="UP001054837"/>
    </source>
</evidence>
<keyword evidence="2" id="KW-1185">Reference proteome</keyword>
<dbReference type="Proteomes" id="UP001054837">
    <property type="component" value="Unassembled WGS sequence"/>
</dbReference>
<name>A0AAV4QFS4_9ARAC</name>
<accession>A0AAV4QFS4</accession>
<sequence>MFSGRKASRKNIHFSPDRCAFARGYGCYSAEWKIEKRKEKRKLCWNISAFMSQQLPPTHSFIFCDAGSEIGAVLPTVAAPKAGSLAHRFPLALKSPIIFNGHRFTCTLCYLILCIDKRKLLMGGVLSFHAKGKFPQFKCWGWF</sequence>